<feature type="non-terminal residue" evidence="6">
    <location>
        <position position="83"/>
    </location>
</feature>
<keyword evidence="4" id="KW-0472">Membrane</keyword>
<dbReference type="PANTHER" id="PTHR44653:SF2">
    <property type="entry name" value="DNAJ HOMOLOG SUBFAMILY C MEMBER 1"/>
    <property type="match status" value="1"/>
</dbReference>
<evidence type="ECO:0000256" key="2">
    <source>
        <dbReference type="ARBA" id="ARBA00022729"/>
    </source>
</evidence>
<organism evidence="6 7">
    <name type="scientific">Paramuricea clavata</name>
    <name type="common">Red gorgonian</name>
    <name type="synonym">Violescent sea-whip</name>
    <dbReference type="NCBI Taxonomy" id="317549"/>
    <lineage>
        <taxon>Eukaryota</taxon>
        <taxon>Metazoa</taxon>
        <taxon>Cnidaria</taxon>
        <taxon>Anthozoa</taxon>
        <taxon>Octocorallia</taxon>
        <taxon>Malacalcyonacea</taxon>
        <taxon>Plexauridae</taxon>
        <taxon>Paramuricea</taxon>
    </lineage>
</organism>
<dbReference type="OrthoDB" id="552049at2759"/>
<dbReference type="Proteomes" id="UP001152795">
    <property type="component" value="Unassembled WGS sequence"/>
</dbReference>
<dbReference type="EMBL" id="CACRXK020014234">
    <property type="protein sequence ID" value="CAB4026497.1"/>
    <property type="molecule type" value="Genomic_DNA"/>
</dbReference>
<dbReference type="InterPro" id="IPR001623">
    <property type="entry name" value="DnaJ_domain"/>
</dbReference>
<comment type="subcellular location">
    <subcellularLocation>
        <location evidence="5">Endomembrane system</location>
        <topology evidence="5">Single-pass membrane protein</topology>
    </subcellularLocation>
</comment>
<evidence type="ECO:0000256" key="3">
    <source>
        <dbReference type="ARBA" id="ARBA00022989"/>
    </source>
</evidence>
<dbReference type="CDD" id="cd06257">
    <property type="entry name" value="DnaJ"/>
    <property type="match status" value="1"/>
</dbReference>
<name>A0A7D9L676_PARCT</name>
<evidence type="ECO:0000313" key="7">
    <source>
        <dbReference type="Proteomes" id="UP001152795"/>
    </source>
</evidence>
<dbReference type="InterPro" id="IPR036869">
    <property type="entry name" value="J_dom_sf"/>
</dbReference>
<keyword evidence="1" id="KW-0812">Transmembrane</keyword>
<evidence type="ECO:0000256" key="5">
    <source>
        <dbReference type="ARBA" id="ARBA00037847"/>
    </source>
</evidence>
<protein>
    <submittedName>
        <fullName evidence="6">DnaJ homolog subfamily C member 1-like</fullName>
    </submittedName>
</protein>
<dbReference type="SUPFAM" id="SSF46565">
    <property type="entry name" value="Chaperone J-domain"/>
    <property type="match status" value="1"/>
</dbReference>
<sequence>MNALNILIVIYISISHYGTVLAWDNIDLELFDLVEDVRTNFYEVLGVPQDASAAEIRRAYRKLSLHLHPDRSDDPTSEEKFRQ</sequence>
<dbReference type="Gene3D" id="1.10.287.110">
    <property type="entry name" value="DnaJ domain"/>
    <property type="match status" value="1"/>
</dbReference>
<dbReference type="GO" id="GO:0012505">
    <property type="term" value="C:endomembrane system"/>
    <property type="evidence" value="ECO:0007669"/>
    <property type="project" value="UniProtKB-SubCell"/>
</dbReference>
<evidence type="ECO:0000256" key="1">
    <source>
        <dbReference type="ARBA" id="ARBA00022692"/>
    </source>
</evidence>
<proteinExistence type="predicted"/>
<keyword evidence="2" id="KW-0732">Signal</keyword>
<keyword evidence="7" id="KW-1185">Reference proteome</keyword>
<accession>A0A7D9L676</accession>
<gene>
    <name evidence="6" type="ORF">PACLA_8A088583</name>
</gene>
<dbReference type="PRINTS" id="PR00625">
    <property type="entry name" value="JDOMAIN"/>
</dbReference>
<dbReference type="PROSITE" id="PS50076">
    <property type="entry name" value="DNAJ_2"/>
    <property type="match status" value="1"/>
</dbReference>
<dbReference type="InterPro" id="IPR052606">
    <property type="entry name" value="DnaJ_domain_protein"/>
</dbReference>
<keyword evidence="3" id="KW-1133">Transmembrane helix</keyword>
<dbReference type="AlphaFoldDB" id="A0A7D9L676"/>
<reference evidence="6" key="1">
    <citation type="submission" date="2020-04" db="EMBL/GenBank/DDBJ databases">
        <authorList>
            <person name="Alioto T."/>
            <person name="Alioto T."/>
            <person name="Gomez Garrido J."/>
        </authorList>
    </citation>
    <scope>NUCLEOTIDE SEQUENCE</scope>
    <source>
        <strain evidence="6">A484AB</strain>
    </source>
</reference>
<evidence type="ECO:0000256" key="4">
    <source>
        <dbReference type="ARBA" id="ARBA00023136"/>
    </source>
</evidence>
<dbReference type="Pfam" id="PF00226">
    <property type="entry name" value="DnaJ"/>
    <property type="match status" value="1"/>
</dbReference>
<comment type="caution">
    <text evidence="6">The sequence shown here is derived from an EMBL/GenBank/DDBJ whole genome shotgun (WGS) entry which is preliminary data.</text>
</comment>
<evidence type="ECO:0000313" key="6">
    <source>
        <dbReference type="EMBL" id="CAB4026497.1"/>
    </source>
</evidence>
<dbReference type="PANTHER" id="PTHR44653">
    <property type="entry name" value="DNAJ HOMOLOG SUBFAMILY C MEMBER 1"/>
    <property type="match status" value="1"/>
</dbReference>
<dbReference type="SMART" id="SM00271">
    <property type="entry name" value="DnaJ"/>
    <property type="match status" value="1"/>
</dbReference>